<accession>A0A1Q2CCR6</accession>
<reference evidence="1 2" key="1">
    <citation type="journal article" date="2016" name="Int. J. Syst. Evol. Microbiol.">
        <title>Tessaracoccus flavus sp. nov., isolated from the drainage system of a lindane-producing factory.</title>
        <authorList>
            <person name="Kumari R."/>
            <person name="Singh P."/>
            <person name="Schumann P."/>
            <person name="Lal R."/>
        </authorList>
    </citation>
    <scope>NUCLEOTIDE SEQUENCE [LARGE SCALE GENOMIC DNA]</scope>
    <source>
        <strain evidence="1 2">RP1T</strain>
    </source>
</reference>
<sequence length="177" mass="18923">MYRRAHSGALGAEPADAATDRVDAVKETYGALREDVVYRIENSALFDTTVPQTREFHVALMGWDDSAATLSPGEQARLAAEIQVRFDAARAHAETLGLHHLPATARAVAQRAAGSLRLAQRSQSDGERAAALESAARLLSSLALYYLPDPQVVRELAPPRAGHGADPGQSVDDSPSR</sequence>
<evidence type="ECO:0000313" key="2">
    <source>
        <dbReference type="Proteomes" id="UP000188324"/>
    </source>
</evidence>
<dbReference type="OrthoDB" id="3727470at2"/>
<dbReference type="KEGG" id="tfl:RPIT_03010"/>
<protein>
    <submittedName>
        <fullName evidence="1">Uncharacterized protein</fullName>
    </submittedName>
</protein>
<dbReference type="Proteomes" id="UP000188324">
    <property type="component" value="Chromosome"/>
</dbReference>
<proteinExistence type="predicted"/>
<gene>
    <name evidence="1" type="ORF">RPIT_03010</name>
</gene>
<evidence type="ECO:0000313" key="1">
    <source>
        <dbReference type="EMBL" id="AQP43909.1"/>
    </source>
</evidence>
<name>A0A1Q2CCR6_9ACTN</name>
<organism evidence="1 2">
    <name type="scientific">Tessaracoccus flavus</name>
    <dbReference type="NCBI Taxonomy" id="1610493"/>
    <lineage>
        <taxon>Bacteria</taxon>
        <taxon>Bacillati</taxon>
        <taxon>Actinomycetota</taxon>
        <taxon>Actinomycetes</taxon>
        <taxon>Propionibacteriales</taxon>
        <taxon>Propionibacteriaceae</taxon>
        <taxon>Tessaracoccus</taxon>
    </lineage>
</organism>
<dbReference type="AlphaFoldDB" id="A0A1Q2CCR6"/>
<dbReference type="EMBL" id="CP019605">
    <property type="protein sequence ID" value="AQP43909.1"/>
    <property type="molecule type" value="Genomic_DNA"/>
</dbReference>
<dbReference type="STRING" id="1610493.RPIT_03010"/>
<keyword evidence="2" id="KW-1185">Reference proteome</keyword>
<dbReference type="RefSeq" id="WP_077340484.1">
    <property type="nucleotide sequence ID" value="NZ_CP019605.1"/>
</dbReference>